<accession>A0A9D2EGH7</accession>
<evidence type="ECO:0000256" key="1">
    <source>
        <dbReference type="SAM" id="MobiDB-lite"/>
    </source>
</evidence>
<reference evidence="2" key="2">
    <citation type="submission" date="2021-04" db="EMBL/GenBank/DDBJ databases">
        <authorList>
            <person name="Gilroy R."/>
        </authorList>
    </citation>
    <scope>NUCLEOTIDE SEQUENCE</scope>
    <source>
        <strain evidence="2">ChiGjej4B4-7305</strain>
    </source>
</reference>
<evidence type="ECO:0000313" key="2">
    <source>
        <dbReference type="EMBL" id="HIZ36931.1"/>
    </source>
</evidence>
<evidence type="ECO:0008006" key="4">
    <source>
        <dbReference type="Google" id="ProtNLM"/>
    </source>
</evidence>
<sequence>MITTPTGPETSRDLTIGLFGRRPLVATMLEAADNLREQDPDLGVRFVTGVHTTMAEAREKFERQADRIDAAVFPGPMHFDLAGAAGYRSVPSSFVRLTGAALYATLLRATVHHGLDVRRVSIDSLPTDAVTEAFRELALPEVEVPVAPYRRPEDVQDYFDFHREAQESGQATCALTTIIEVEEALAGAGLPVVRITPTVATVRGAVESAIAQARGTRMEEQQIAFIVVQLISPATDGAPAASTYWQQQGSLDVHRVLIDEARSVGGTVARRSDTEFVVTTTAGGVGRLTGQLMWAPFLQTVRTRVGIPVAIGLGTGRSAHAAEANAFTALEASARAEGTQVVLIDADGEHTGLGLDEAAPVASRSPAVDKAAALAARLARGVSDGESHPATQPYLEVGAEEVARALGVTPRSGLRTIKQLVEAGYAWPLPPQVAPTGGRPRQRFRLLPRTLTDTDVSEEDPP</sequence>
<protein>
    <recommendedName>
        <fullName evidence="4">Transcriptional regulator</fullName>
    </recommendedName>
</protein>
<name>A0A9D2EGH7_9MICO</name>
<proteinExistence type="predicted"/>
<dbReference type="AlphaFoldDB" id="A0A9D2EGH7"/>
<feature type="region of interest" description="Disordered" evidence="1">
    <location>
        <begin position="432"/>
        <end position="462"/>
    </location>
</feature>
<dbReference type="EMBL" id="DXBY01000246">
    <property type="protein sequence ID" value="HIZ36931.1"/>
    <property type="molecule type" value="Genomic_DNA"/>
</dbReference>
<gene>
    <name evidence="2" type="ORF">H9815_14255</name>
</gene>
<organism evidence="2 3">
    <name type="scientific">Candidatus Ruania gallistercoris</name>
    <dbReference type="NCBI Taxonomy" id="2838746"/>
    <lineage>
        <taxon>Bacteria</taxon>
        <taxon>Bacillati</taxon>
        <taxon>Actinomycetota</taxon>
        <taxon>Actinomycetes</taxon>
        <taxon>Micrococcales</taxon>
        <taxon>Ruaniaceae</taxon>
        <taxon>Ruania</taxon>
    </lineage>
</organism>
<dbReference type="Proteomes" id="UP000824037">
    <property type="component" value="Unassembled WGS sequence"/>
</dbReference>
<evidence type="ECO:0000313" key="3">
    <source>
        <dbReference type="Proteomes" id="UP000824037"/>
    </source>
</evidence>
<comment type="caution">
    <text evidence="2">The sequence shown here is derived from an EMBL/GenBank/DDBJ whole genome shotgun (WGS) entry which is preliminary data.</text>
</comment>
<reference evidence="2" key="1">
    <citation type="journal article" date="2021" name="PeerJ">
        <title>Extensive microbial diversity within the chicken gut microbiome revealed by metagenomics and culture.</title>
        <authorList>
            <person name="Gilroy R."/>
            <person name="Ravi A."/>
            <person name="Getino M."/>
            <person name="Pursley I."/>
            <person name="Horton D.L."/>
            <person name="Alikhan N.F."/>
            <person name="Baker D."/>
            <person name="Gharbi K."/>
            <person name="Hall N."/>
            <person name="Watson M."/>
            <person name="Adriaenssens E.M."/>
            <person name="Foster-Nyarko E."/>
            <person name="Jarju S."/>
            <person name="Secka A."/>
            <person name="Antonio M."/>
            <person name="Oren A."/>
            <person name="Chaudhuri R.R."/>
            <person name="La Ragione R."/>
            <person name="Hildebrand F."/>
            <person name="Pallen M.J."/>
        </authorList>
    </citation>
    <scope>NUCLEOTIDE SEQUENCE</scope>
    <source>
        <strain evidence="2">ChiGjej4B4-7305</strain>
    </source>
</reference>